<feature type="transmembrane region" description="Helical" evidence="6">
    <location>
        <begin position="204"/>
        <end position="224"/>
    </location>
</feature>
<accession>T1J384</accession>
<feature type="transmembrane region" description="Helical" evidence="6">
    <location>
        <begin position="236"/>
        <end position="257"/>
    </location>
</feature>
<reference evidence="9" key="1">
    <citation type="submission" date="2011-05" db="EMBL/GenBank/DDBJ databases">
        <authorList>
            <person name="Richards S.R."/>
            <person name="Qu J."/>
            <person name="Jiang H."/>
            <person name="Jhangiani S.N."/>
            <person name="Agravi P."/>
            <person name="Goodspeed R."/>
            <person name="Gross S."/>
            <person name="Mandapat C."/>
            <person name="Jackson L."/>
            <person name="Mathew T."/>
            <person name="Pu L."/>
            <person name="Thornton R."/>
            <person name="Saada N."/>
            <person name="Wilczek-Boney K.B."/>
            <person name="Lee S."/>
            <person name="Kovar C."/>
            <person name="Wu Y."/>
            <person name="Scherer S.E."/>
            <person name="Worley K.C."/>
            <person name="Muzny D.M."/>
            <person name="Gibbs R."/>
        </authorList>
    </citation>
    <scope>NUCLEOTIDE SEQUENCE</scope>
    <source>
        <strain evidence="9">Brora</strain>
    </source>
</reference>
<dbReference type="OMA" id="CIKIPRD"/>
<keyword evidence="4 6" id="KW-0472">Membrane</keyword>
<dbReference type="InterPro" id="IPR032816">
    <property type="entry name" value="VTT_dom"/>
</dbReference>
<feature type="transmembrane region" description="Helical" evidence="6">
    <location>
        <begin position="41"/>
        <end position="60"/>
    </location>
</feature>
<protein>
    <recommendedName>
        <fullName evidence="7">VTT domain-containing protein</fullName>
    </recommendedName>
</protein>
<dbReference type="Pfam" id="PF09335">
    <property type="entry name" value="VTT_dom"/>
    <property type="match status" value="1"/>
</dbReference>
<evidence type="ECO:0000256" key="3">
    <source>
        <dbReference type="ARBA" id="ARBA00022989"/>
    </source>
</evidence>
<evidence type="ECO:0000313" key="9">
    <source>
        <dbReference type="Proteomes" id="UP000014500"/>
    </source>
</evidence>
<dbReference type="GO" id="GO:0000045">
    <property type="term" value="P:autophagosome assembly"/>
    <property type="evidence" value="ECO:0007669"/>
    <property type="project" value="TreeGrafter"/>
</dbReference>
<dbReference type="AlphaFoldDB" id="T1J384"/>
<dbReference type="InterPro" id="IPR045014">
    <property type="entry name" value="TM41A/B"/>
</dbReference>
<dbReference type="HOGENOM" id="CLU_038944_0_1_1"/>
<feature type="transmembrane region" description="Helical" evidence="6">
    <location>
        <begin position="121"/>
        <end position="142"/>
    </location>
</feature>
<dbReference type="PhylomeDB" id="T1J384"/>
<evidence type="ECO:0000259" key="7">
    <source>
        <dbReference type="Pfam" id="PF09335"/>
    </source>
</evidence>
<keyword evidence="9" id="KW-1185">Reference proteome</keyword>
<sequence length="266" mass="29995">MVTRRAESSEYESDISSLKEKSEVTNISNANKPQSGSNKEGFIVIIGIFISALLILTFVYSRFPQFDEDEIAHIKLPRDIEDAKKLGNVLSRYKDKYYYEVLGGIFIVYILYPLCFLFSFYVALTLICLCSAIGASLCYSLSNLVGRNIVQKYFPQKAKDWAEQVNRHSDHLLYYIIFLRITPFLPNWFINITSPVIGVSLRPFFLGTFIGVAPPSFVAIQAGMTLQELSSSADALSLNSVVFLIVFSILALVPVVLKNRLREKMA</sequence>
<dbReference type="EMBL" id="JH431820">
    <property type="status" value="NOT_ANNOTATED_CDS"/>
    <property type="molecule type" value="Genomic_DNA"/>
</dbReference>
<reference evidence="8" key="2">
    <citation type="submission" date="2015-02" db="UniProtKB">
        <authorList>
            <consortium name="EnsemblMetazoa"/>
        </authorList>
    </citation>
    <scope>IDENTIFICATION</scope>
</reference>
<evidence type="ECO:0000256" key="4">
    <source>
        <dbReference type="ARBA" id="ARBA00023136"/>
    </source>
</evidence>
<evidence type="ECO:0000313" key="8">
    <source>
        <dbReference type="EnsemblMetazoa" id="SMAR008044-PA"/>
    </source>
</evidence>
<evidence type="ECO:0000256" key="6">
    <source>
        <dbReference type="SAM" id="Phobius"/>
    </source>
</evidence>
<feature type="transmembrane region" description="Helical" evidence="6">
    <location>
        <begin position="97"/>
        <end position="114"/>
    </location>
</feature>
<evidence type="ECO:0000256" key="5">
    <source>
        <dbReference type="ARBA" id="ARBA00025797"/>
    </source>
</evidence>
<keyword evidence="3 6" id="KW-1133">Transmembrane helix</keyword>
<dbReference type="PANTHER" id="PTHR43220">
    <property type="match status" value="1"/>
</dbReference>
<dbReference type="EnsemblMetazoa" id="SMAR008044-RA">
    <property type="protein sequence ID" value="SMAR008044-PA"/>
    <property type="gene ID" value="SMAR008044"/>
</dbReference>
<feature type="transmembrane region" description="Helical" evidence="6">
    <location>
        <begin position="172"/>
        <end position="192"/>
    </location>
</feature>
<organism evidence="8 9">
    <name type="scientific">Strigamia maritima</name>
    <name type="common">European centipede</name>
    <name type="synonym">Geophilus maritimus</name>
    <dbReference type="NCBI Taxonomy" id="126957"/>
    <lineage>
        <taxon>Eukaryota</taxon>
        <taxon>Metazoa</taxon>
        <taxon>Ecdysozoa</taxon>
        <taxon>Arthropoda</taxon>
        <taxon>Myriapoda</taxon>
        <taxon>Chilopoda</taxon>
        <taxon>Pleurostigmophora</taxon>
        <taxon>Geophilomorpha</taxon>
        <taxon>Linotaeniidae</taxon>
        <taxon>Strigamia</taxon>
    </lineage>
</organism>
<evidence type="ECO:0000256" key="1">
    <source>
        <dbReference type="ARBA" id="ARBA00004141"/>
    </source>
</evidence>
<keyword evidence="2 6" id="KW-0812">Transmembrane</keyword>
<evidence type="ECO:0000256" key="2">
    <source>
        <dbReference type="ARBA" id="ARBA00022692"/>
    </source>
</evidence>
<dbReference type="eggNOG" id="KOG3140">
    <property type="taxonomic scope" value="Eukaryota"/>
</dbReference>
<name>T1J384_STRMM</name>
<dbReference type="GO" id="GO:0005789">
    <property type="term" value="C:endoplasmic reticulum membrane"/>
    <property type="evidence" value="ECO:0007669"/>
    <property type="project" value="TreeGrafter"/>
</dbReference>
<dbReference type="PANTHER" id="PTHR43220:SF18">
    <property type="entry name" value="TRANSMEMBRANE PROTEIN 41B"/>
    <property type="match status" value="1"/>
</dbReference>
<feature type="domain" description="VTT" evidence="7">
    <location>
        <begin position="113"/>
        <end position="223"/>
    </location>
</feature>
<proteinExistence type="inferred from homology"/>
<comment type="similarity">
    <text evidence="5">Belongs to the TMEM41 family.</text>
</comment>
<dbReference type="STRING" id="126957.T1J384"/>
<dbReference type="Proteomes" id="UP000014500">
    <property type="component" value="Unassembled WGS sequence"/>
</dbReference>
<comment type="subcellular location">
    <subcellularLocation>
        <location evidence="1">Membrane</location>
        <topology evidence="1">Multi-pass membrane protein</topology>
    </subcellularLocation>
</comment>